<name>A0A8J2M0S8_9BILA</name>
<feature type="transmembrane region" description="Helical" evidence="11">
    <location>
        <begin position="248"/>
        <end position="272"/>
    </location>
</feature>
<evidence type="ECO:0000313" key="14">
    <source>
        <dbReference type="Proteomes" id="UP000746747"/>
    </source>
</evidence>
<dbReference type="EMBL" id="CAKAEH010001254">
    <property type="protein sequence ID" value="CAG9533580.1"/>
    <property type="molecule type" value="Genomic_DNA"/>
</dbReference>
<evidence type="ECO:0000256" key="10">
    <source>
        <dbReference type="SAM" id="Coils"/>
    </source>
</evidence>
<evidence type="ECO:0000313" key="13">
    <source>
        <dbReference type="EMBL" id="CAG9533580.1"/>
    </source>
</evidence>
<dbReference type="InterPro" id="IPR006153">
    <property type="entry name" value="Cation/H_exchanger_TM"/>
</dbReference>
<evidence type="ECO:0000256" key="6">
    <source>
        <dbReference type="ARBA" id="ARBA00023065"/>
    </source>
</evidence>
<feature type="transmembrane region" description="Helical" evidence="11">
    <location>
        <begin position="332"/>
        <end position="352"/>
    </location>
</feature>
<dbReference type="PANTHER" id="PTHR10110">
    <property type="entry name" value="SODIUM/HYDROGEN EXCHANGER"/>
    <property type="match status" value="1"/>
</dbReference>
<keyword evidence="6 9" id="KW-0406">Ion transport</keyword>
<dbReference type="PANTHER" id="PTHR10110:SF98">
    <property type="entry name" value="SODIUM_HYDROGEN EXCHANGER"/>
    <property type="match status" value="1"/>
</dbReference>
<keyword evidence="7 11" id="KW-0472">Membrane</keyword>
<keyword evidence="8 9" id="KW-0739">Sodium transport</keyword>
<evidence type="ECO:0000259" key="12">
    <source>
        <dbReference type="Pfam" id="PF00999"/>
    </source>
</evidence>
<keyword evidence="10" id="KW-0175">Coiled coil</keyword>
<dbReference type="AlphaFoldDB" id="A0A8J2M0S8"/>
<protein>
    <recommendedName>
        <fullName evidence="9">Sodium/hydrogen exchanger</fullName>
    </recommendedName>
</protein>
<evidence type="ECO:0000256" key="4">
    <source>
        <dbReference type="ARBA" id="ARBA00022989"/>
    </source>
</evidence>
<evidence type="ECO:0000256" key="7">
    <source>
        <dbReference type="ARBA" id="ARBA00023136"/>
    </source>
</evidence>
<feature type="transmembrane region" description="Helical" evidence="11">
    <location>
        <begin position="141"/>
        <end position="163"/>
    </location>
</feature>
<keyword evidence="9" id="KW-0050">Antiport</keyword>
<feature type="domain" description="Cation/H+ exchanger transmembrane" evidence="12">
    <location>
        <begin position="64"/>
        <end position="455"/>
    </location>
</feature>
<gene>
    <name evidence="13" type="ORF">CJOHNSTONI_LOCUS3794</name>
</gene>
<keyword evidence="14" id="KW-1185">Reference proteome</keyword>
<feature type="transmembrane region" description="Helical" evidence="11">
    <location>
        <begin position="400"/>
        <end position="420"/>
    </location>
</feature>
<dbReference type="InterPro" id="IPR018422">
    <property type="entry name" value="Cation/H_exchanger_CPA1"/>
</dbReference>
<feature type="transmembrane region" description="Helical" evidence="11">
    <location>
        <begin position="432"/>
        <end position="451"/>
    </location>
</feature>
<evidence type="ECO:0000256" key="11">
    <source>
        <dbReference type="SAM" id="Phobius"/>
    </source>
</evidence>
<keyword evidence="3 9" id="KW-0812">Transmembrane</keyword>
<dbReference type="Proteomes" id="UP000746747">
    <property type="component" value="Unassembled WGS sequence"/>
</dbReference>
<comment type="similarity">
    <text evidence="9">Belongs to the monovalent cation:proton antiporter 1 (CPA1) transporter (TC 2.A.36) family.</text>
</comment>
<dbReference type="GO" id="GO:0015385">
    <property type="term" value="F:sodium:proton antiporter activity"/>
    <property type="evidence" value="ECO:0007669"/>
    <property type="project" value="InterPro"/>
</dbReference>
<dbReference type="GO" id="GO:0005886">
    <property type="term" value="C:plasma membrane"/>
    <property type="evidence" value="ECO:0007669"/>
    <property type="project" value="TreeGrafter"/>
</dbReference>
<dbReference type="OrthoDB" id="196264at2759"/>
<feature type="transmembrane region" description="Helical" evidence="11">
    <location>
        <begin position="206"/>
        <end position="228"/>
    </location>
</feature>
<dbReference type="Gene3D" id="6.10.140.1330">
    <property type="match status" value="1"/>
</dbReference>
<comment type="caution">
    <text evidence="13">The sequence shown here is derived from an EMBL/GenBank/DDBJ whole genome shotgun (WGS) entry which is preliminary data.</text>
</comment>
<feature type="transmembrane region" description="Helical" evidence="11">
    <location>
        <begin position="175"/>
        <end position="197"/>
    </location>
</feature>
<dbReference type="NCBIfam" id="TIGR00840">
    <property type="entry name" value="b_cpa1"/>
    <property type="match status" value="1"/>
</dbReference>
<feature type="transmembrane region" description="Helical" evidence="11">
    <location>
        <begin position="53"/>
        <end position="71"/>
    </location>
</feature>
<keyword evidence="2 9" id="KW-0813">Transport</keyword>
<evidence type="ECO:0000256" key="1">
    <source>
        <dbReference type="ARBA" id="ARBA00004141"/>
    </source>
</evidence>
<feature type="transmembrane region" description="Helical" evidence="11">
    <location>
        <begin position="83"/>
        <end position="100"/>
    </location>
</feature>
<evidence type="ECO:0000256" key="2">
    <source>
        <dbReference type="ARBA" id="ARBA00022448"/>
    </source>
</evidence>
<comment type="subcellular location">
    <subcellularLocation>
        <location evidence="1">Membrane</location>
        <topology evidence="1">Multi-pass membrane protein</topology>
    </subcellularLocation>
</comment>
<dbReference type="GO" id="GO:0051453">
    <property type="term" value="P:regulation of intracellular pH"/>
    <property type="evidence" value="ECO:0007669"/>
    <property type="project" value="TreeGrafter"/>
</dbReference>
<dbReference type="GO" id="GO:0098719">
    <property type="term" value="P:sodium ion import across plasma membrane"/>
    <property type="evidence" value="ECO:0007669"/>
    <property type="project" value="TreeGrafter"/>
</dbReference>
<sequence>MSIIIVSFKLTSGSEREVKGNWRDFYEIAPQVEETPGRFQVVSFNWEEVQKPYTIAIWLLLAGIAKMVFHISKRVADTFPDSSLLIVVGLMLGVLLKLSNVSDSIFNLEANIFFLYLLPPIIFDAGYFMPNRALFENFGSILAFAVIGTIWNCFAIGCSLYGLGLLNVFSIKFSIFEIFLFSALISAVDPVAVIAVFEEIRVNETLFITVFGEALFNDGITVVLYQMFRKFVLIGKDKLIPSDYFAGGISFFVIGLGGTAIGLFYAFIVSFITKYTDKVKILNPIFIFLIPYMAYLTGEMFGLSSILAIVACGMAMKQYVKGNITTTAATSVKYFIKMLAQICETVIFMFLGLSTISSKHHWDLAFIVLTIIFCLVYRTIGVIVQCAILNRFRKQSFTRVDQFILCYGGLRGAIAFGLVVSMPNNIHAKSMFTTACIAVIYFTVFLQGITIRPLATYLNIKRETEEGPTMIQSVYMRYFDYTMAGVEDIAGQKGYHSVRDAFERLNATIFRPLLMRNQKPHRFDASKIIRAYTKITLREAMEMASDIKPNIPIRKSKSVSDRVSSSKFEYLFGEISKANDPSNLKTEITKYMASSENTEALYHMFSQLLDRKLRELKKDESTMEENGDDIKEDYLEEFVKPGTSISTVDLTDPSKLESRSMSSAFRNSIRQRRRISRSLSMGNHV</sequence>
<keyword evidence="5" id="KW-0915">Sodium</keyword>
<evidence type="ECO:0000256" key="8">
    <source>
        <dbReference type="ARBA" id="ARBA00023201"/>
    </source>
</evidence>
<accession>A0A8J2M0S8</accession>
<reference evidence="13" key="1">
    <citation type="submission" date="2021-09" db="EMBL/GenBank/DDBJ databases">
        <authorList>
            <consortium name="Pathogen Informatics"/>
        </authorList>
    </citation>
    <scope>NUCLEOTIDE SEQUENCE</scope>
</reference>
<keyword evidence="4 11" id="KW-1133">Transmembrane helix</keyword>
<organism evidence="13 14">
    <name type="scientific">Cercopithifilaria johnstoni</name>
    <dbReference type="NCBI Taxonomy" id="2874296"/>
    <lineage>
        <taxon>Eukaryota</taxon>
        <taxon>Metazoa</taxon>
        <taxon>Ecdysozoa</taxon>
        <taxon>Nematoda</taxon>
        <taxon>Chromadorea</taxon>
        <taxon>Rhabditida</taxon>
        <taxon>Spirurina</taxon>
        <taxon>Spiruromorpha</taxon>
        <taxon>Filarioidea</taxon>
        <taxon>Onchocercidae</taxon>
        <taxon>Cercopithifilaria</taxon>
    </lineage>
</organism>
<feature type="coiled-coil region" evidence="10">
    <location>
        <begin position="606"/>
        <end position="633"/>
    </location>
</feature>
<dbReference type="InterPro" id="IPR004709">
    <property type="entry name" value="NaH_exchanger"/>
</dbReference>
<evidence type="ECO:0000256" key="9">
    <source>
        <dbReference type="RuleBase" id="RU003722"/>
    </source>
</evidence>
<evidence type="ECO:0000256" key="5">
    <source>
        <dbReference type="ARBA" id="ARBA00023053"/>
    </source>
</evidence>
<evidence type="ECO:0000256" key="3">
    <source>
        <dbReference type="ARBA" id="ARBA00022692"/>
    </source>
</evidence>
<proteinExistence type="inferred from homology"/>
<dbReference type="GO" id="GO:0015386">
    <property type="term" value="F:potassium:proton antiporter activity"/>
    <property type="evidence" value="ECO:0007669"/>
    <property type="project" value="TreeGrafter"/>
</dbReference>
<feature type="transmembrane region" description="Helical" evidence="11">
    <location>
        <begin position="364"/>
        <end position="388"/>
    </location>
</feature>
<dbReference type="Pfam" id="PF00999">
    <property type="entry name" value="Na_H_Exchanger"/>
    <property type="match status" value="1"/>
</dbReference>
<dbReference type="PRINTS" id="PR01084">
    <property type="entry name" value="NAHEXCHNGR"/>
</dbReference>
<feature type="transmembrane region" description="Helical" evidence="11">
    <location>
        <begin position="112"/>
        <end position="129"/>
    </location>
</feature>